<sequence length="281" mass="31793">MPPQENEGNPNASTHPPEGSTANSSTSPNWAALRRYLLDNKIDSALWLTRVFTIITSILYLLPFFSPMFSYNCYKRVLISSAATSALRLHQRLPRFQFSREFFGLLLSEDSCHYLLYSIMFVNSHPVTIILIPVALFALLHTVSFTKKLLDILGSGGIFSMSLIRSARKAIEKVEIHQQGLLRFIACTEIMLMPAVILMALSGQAGIVIPFVYYRFVGFRYASRRNPYCRLLFTEFRRSVEQLASHPRCPAFLRTFVFKFTAFIEKLAPPMAPPPPQASAS</sequence>
<dbReference type="GO" id="GO:0016020">
    <property type="term" value="C:membrane"/>
    <property type="evidence" value="ECO:0007669"/>
    <property type="project" value="UniProtKB-SubCell"/>
</dbReference>
<evidence type="ECO:0000313" key="8">
    <source>
        <dbReference type="EMBL" id="CAH3046148.1"/>
    </source>
</evidence>
<evidence type="ECO:0000256" key="1">
    <source>
        <dbReference type="ARBA" id="ARBA00004141"/>
    </source>
</evidence>
<evidence type="ECO:0000313" key="9">
    <source>
        <dbReference type="Proteomes" id="UP001159428"/>
    </source>
</evidence>
<evidence type="ECO:0000256" key="2">
    <source>
        <dbReference type="ARBA" id="ARBA00007322"/>
    </source>
</evidence>
<accession>A0AAU9W309</accession>
<dbReference type="GO" id="GO:0061024">
    <property type="term" value="P:membrane organization"/>
    <property type="evidence" value="ECO:0007669"/>
    <property type="project" value="TreeGrafter"/>
</dbReference>
<dbReference type="AlphaFoldDB" id="A0AAU9W309"/>
<keyword evidence="3 7" id="KW-0812">Transmembrane</keyword>
<dbReference type="PANTHER" id="PTHR12703">
    <property type="entry name" value="TRANSMEMBRANE PROTEIN 33"/>
    <property type="match status" value="1"/>
</dbReference>
<dbReference type="GO" id="GO:0071786">
    <property type="term" value="P:endoplasmic reticulum tubular network organization"/>
    <property type="evidence" value="ECO:0007669"/>
    <property type="project" value="TreeGrafter"/>
</dbReference>
<feature type="transmembrane region" description="Helical" evidence="7">
    <location>
        <begin position="191"/>
        <end position="214"/>
    </location>
</feature>
<evidence type="ECO:0008006" key="10">
    <source>
        <dbReference type="Google" id="ProtNLM"/>
    </source>
</evidence>
<gene>
    <name evidence="8" type="ORF">PMEA_00033119</name>
</gene>
<reference evidence="8 9" key="1">
    <citation type="submission" date="2022-05" db="EMBL/GenBank/DDBJ databases">
        <authorList>
            <consortium name="Genoscope - CEA"/>
            <person name="William W."/>
        </authorList>
    </citation>
    <scope>NUCLEOTIDE SEQUENCE [LARGE SCALE GENOMIC DNA]</scope>
</reference>
<evidence type="ECO:0000256" key="5">
    <source>
        <dbReference type="ARBA" id="ARBA00023136"/>
    </source>
</evidence>
<dbReference type="EMBL" id="CALNXJ010000008">
    <property type="protein sequence ID" value="CAH3046148.1"/>
    <property type="molecule type" value="Genomic_DNA"/>
</dbReference>
<dbReference type="Proteomes" id="UP001159428">
    <property type="component" value="Unassembled WGS sequence"/>
</dbReference>
<feature type="region of interest" description="Disordered" evidence="6">
    <location>
        <begin position="1"/>
        <end position="27"/>
    </location>
</feature>
<dbReference type="GO" id="GO:0005783">
    <property type="term" value="C:endoplasmic reticulum"/>
    <property type="evidence" value="ECO:0007669"/>
    <property type="project" value="TreeGrafter"/>
</dbReference>
<keyword evidence="5 7" id="KW-0472">Membrane</keyword>
<comment type="similarity">
    <text evidence="2">Belongs to the PER33/POM33 family.</text>
</comment>
<protein>
    <recommendedName>
        <fullName evidence="10">Transmembrane protein 33</fullName>
    </recommendedName>
</protein>
<evidence type="ECO:0000256" key="6">
    <source>
        <dbReference type="SAM" id="MobiDB-lite"/>
    </source>
</evidence>
<feature type="transmembrane region" description="Helical" evidence="7">
    <location>
        <begin position="44"/>
        <end position="62"/>
    </location>
</feature>
<dbReference type="Pfam" id="PF03661">
    <property type="entry name" value="TMEM33_Pom33"/>
    <property type="match status" value="1"/>
</dbReference>
<feature type="transmembrane region" description="Helical" evidence="7">
    <location>
        <begin position="114"/>
        <end position="140"/>
    </location>
</feature>
<evidence type="ECO:0000256" key="4">
    <source>
        <dbReference type="ARBA" id="ARBA00022989"/>
    </source>
</evidence>
<keyword evidence="9" id="KW-1185">Reference proteome</keyword>
<evidence type="ECO:0000256" key="7">
    <source>
        <dbReference type="SAM" id="Phobius"/>
    </source>
</evidence>
<dbReference type="PANTHER" id="PTHR12703:SF4">
    <property type="entry name" value="TRANSMEMBRANE PROTEIN 33"/>
    <property type="match status" value="1"/>
</dbReference>
<dbReference type="InterPro" id="IPR005344">
    <property type="entry name" value="TMEM33/Pom33"/>
</dbReference>
<keyword evidence="4 7" id="KW-1133">Transmembrane helix</keyword>
<proteinExistence type="inferred from homology"/>
<organism evidence="8 9">
    <name type="scientific">Pocillopora meandrina</name>
    <dbReference type="NCBI Taxonomy" id="46732"/>
    <lineage>
        <taxon>Eukaryota</taxon>
        <taxon>Metazoa</taxon>
        <taxon>Cnidaria</taxon>
        <taxon>Anthozoa</taxon>
        <taxon>Hexacorallia</taxon>
        <taxon>Scleractinia</taxon>
        <taxon>Astrocoeniina</taxon>
        <taxon>Pocilloporidae</taxon>
        <taxon>Pocillopora</taxon>
    </lineage>
</organism>
<dbReference type="InterPro" id="IPR051645">
    <property type="entry name" value="PER33/POM33_regulator"/>
</dbReference>
<comment type="caution">
    <text evidence="8">The sequence shown here is derived from an EMBL/GenBank/DDBJ whole genome shotgun (WGS) entry which is preliminary data.</text>
</comment>
<comment type="subcellular location">
    <subcellularLocation>
        <location evidence="1">Membrane</location>
        <topology evidence="1">Multi-pass membrane protein</topology>
    </subcellularLocation>
</comment>
<name>A0AAU9W309_9CNID</name>
<evidence type="ECO:0000256" key="3">
    <source>
        <dbReference type="ARBA" id="ARBA00022692"/>
    </source>
</evidence>